<feature type="compositionally biased region" description="Polar residues" evidence="1">
    <location>
        <begin position="1"/>
        <end position="10"/>
    </location>
</feature>
<name>A0AAD9CZ12_PAPLA</name>
<dbReference type="AlphaFoldDB" id="A0AAD9CZ12"/>
<accession>A0AAD9CZ12</accession>
<reference evidence="2" key="1">
    <citation type="submission" date="2023-02" db="EMBL/GenBank/DDBJ databases">
        <title>Identification and recombinant expression of a fungal hydrolase from Papiliotrema laurentii that hydrolyzes apple cutin and clears colloidal polyester polyurethane.</title>
        <authorList>
            <consortium name="DOE Joint Genome Institute"/>
            <person name="Roman V.A."/>
            <person name="Bojanowski C."/>
            <person name="Crable B.R."/>
            <person name="Wagner D.N."/>
            <person name="Hung C.S."/>
            <person name="Nadeau L.J."/>
            <person name="Schratz L."/>
            <person name="Haridas S."/>
            <person name="Pangilinan J."/>
            <person name="Lipzen A."/>
            <person name="Na H."/>
            <person name="Yan M."/>
            <person name="Ng V."/>
            <person name="Grigoriev I.V."/>
            <person name="Spatafora J.W."/>
            <person name="Barlow D."/>
            <person name="Biffinger J."/>
            <person name="Kelley-Loughnane N."/>
            <person name="Varaljay V.A."/>
            <person name="Crookes-Goodson W.J."/>
        </authorList>
    </citation>
    <scope>NUCLEOTIDE SEQUENCE</scope>
    <source>
        <strain evidence="2">5307AH</strain>
    </source>
</reference>
<dbReference type="EMBL" id="JAODAN010000005">
    <property type="protein sequence ID" value="KAK1924230.1"/>
    <property type="molecule type" value="Genomic_DNA"/>
</dbReference>
<protein>
    <submittedName>
        <fullName evidence="2">Uncharacterized protein</fullName>
    </submittedName>
</protein>
<gene>
    <name evidence="2" type="ORF">DB88DRAFT_489535</name>
</gene>
<keyword evidence="3" id="KW-1185">Reference proteome</keyword>
<organism evidence="2 3">
    <name type="scientific">Papiliotrema laurentii</name>
    <name type="common">Cryptococcus laurentii</name>
    <dbReference type="NCBI Taxonomy" id="5418"/>
    <lineage>
        <taxon>Eukaryota</taxon>
        <taxon>Fungi</taxon>
        <taxon>Dikarya</taxon>
        <taxon>Basidiomycota</taxon>
        <taxon>Agaricomycotina</taxon>
        <taxon>Tremellomycetes</taxon>
        <taxon>Tremellales</taxon>
        <taxon>Rhynchogastremaceae</taxon>
        <taxon>Papiliotrema</taxon>
    </lineage>
</organism>
<dbReference type="Proteomes" id="UP001182556">
    <property type="component" value="Unassembled WGS sequence"/>
</dbReference>
<evidence type="ECO:0000313" key="2">
    <source>
        <dbReference type="EMBL" id="KAK1924230.1"/>
    </source>
</evidence>
<evidence type="ECO:0000256" key="1">
    <source>
        <dbReference type="SAM" id="MobiDB-lite"/>
    </source>
</evidence>
<comment type="caution">
    <text evidence="2">The sequence shown here is derived from an EMBL/GenBank/DDBJ whole genome shotgun (WGS) entry which is preliminary data.</text>
</comment>
<feature type="region of interest" description="Disordered" evidence="1">
    <location>
        <begin position="1"/>
        <end position="23"/>
    </location>
</feature>
<evidence type="ECO:0000313" key="3">
    <source>
        <dbReference type="Proteomes" id="UP001182556"/>
    </source>
</evidence>
<sequence>MSHAQDTGNIQIHPPNSDHPSLADGPGGFDRSWFMGRWGVAWSTLPMWKDKKDVVIEYEPVAKESKINTTFSSVVYYHKRSAAEGSKPSTVKGTETLSTGKNGANFDWKGSSYLFFVHSHWEVLGFGKDESSGLEWAVTFFSKTLFTPAGLDVYVRSTAGSSPDSTTRQALVDRIVEVVKQNEDERVRKHAEGGFNVPGVV</sequence>
<proteinExistence type="predicted"/>